<evidence type="ECO:0000256" key="2">
    <source>
        <dbReference type="ARBA" id="ARBA00022801"/>
    </source>
</evidence>
<dbReference type="RefSeq" id="WP_343890112.1">
    <property type="nucleotide sequence ID" value="NZ_BAAAEH010000029.1"/>
</dbReference>
<feature type="domain" description="Carboxylesterase type B" evidence="5">
    <location>
        <begin position="73"/>
        <end position="404"/>
    </location>
</feature>
<sequence>MAEQSHVSGKGHVGIDRRTLMKGAATAAAITASSAAAAISSEAPSRMAGGGMRGADCRHGIGAITAGAEIAIAATRSGRVAGYAQDDILVFKGIPYGADTGGANRFRPPQPPPSWTGVRSARSHGPVAPQDKGTGRLNDEEAFIFQWNDSVESEDCLRVNVWTPGTDDRRRPVLLWLHGGGFAAGSGHDLPAFDGHNLARRGDAVVVTLNHRLNLLGFLDLSRYGARYAESGNVGMLDIVAALQWIRDNIARFGGDPDRVLIFGQSGGGAKVSTLMAMPAARGLFHRAVVMSGSFAPCTTPEKSGRLAELMLAELGIPPGDVDRLHTLPYSDLRRASEAVLARVNPPSNGVVDVRRMARALTFAPVVDGKALRASPERPDMPDLSIDVPMMVGTTLNEFVTGINHPEFEAMSEAELEAKVDALYPGRSGPVIAAFRRRTPRASPFDLWSRIATAPVRQSAIDQVLAKAKHSPARAYLYWFTWRTPVLDGRPRAFHCLDIPFMFANTERCASMTGGGPRAATLSAQMADALLAFARSGDPNHATLPRWEPVTPTRIPSMIFDDQIHIEHDADAIERATIS</sequence>
<evidence type="ECO:0000256" key="3">
    <source>
        <dbReference type="RuleBase" id="RU361235"/>
    </source>
</evidence>
<dbReference type="PANTHER" id="PTHR11559">
    <property type="entry name" value="CARBOXYLESTERASE"/>
    <property type="match status" value="1"/>
</dbReference>
<organism evidence="6 7">
    <name type="scientific">Sphingomonas oligophenolica</name>
    <dbReference type="NCBI Taxonomy" id="301154"/>
    <lineage>
        <taxon>Bacteria</taxon>
        <taxon>Pseudomonadati</taxon>
        <taxon>Pseudomonadota</taxon>
        <taxon>Alphaproteobacteria</taxon>
        <taxon>Sphingomonadales</taxon>
        <taxon>Sphingomonadaceae</taxon>
        <taxon>Sphingomonas</taxon>
    </lineage>
</organism>
<proteinExistence type="inferred from homology"/>
<dbReference type="InterPro" id="IPR002018">
    <property type="entry name" value="CarbesteraseB"/>
</dbReference>
<evidence type="ECO:0000313" key="7">
    <source>
        <dbReference type="Proteomes" id="UP001419910"/>
    </source>
</evidence>
<name>A0ABU9Y8C0_9SPHN</name>
<keyword evidence="2 3" id="KW-0378">Hydrolase</keyword>
<evidence type="ECO:0000259" key="5">
    <source>
        <dbReference type="Pfam" id="PF00135"/>
    </source>
</evidence>
<comment type="similarity">
    <text evidence="1 3">Belongs to the type-B carboxylesterase/lipase family.</text>
</comment>
<dbReference type="Gene3D" id="3.40.50.1820">
    <property type="entry name" value="alpha/beta hydrolase"/>
    <property type="match status" value="1"/>
</dbReference>
<dbReference type="InterPro" id="IPR029058">
    <property type="entry name" value="AB_hydrolase_fold"/>
</dbReference>
<dbReference type="PROSITE" id="PS51318">
    <property type="entry name" value="TAT"/>
    <property type="match status" value="1"/>
</dbReference>
<comment type="caution">
    <text evidence="6">The sequence shown here is derived from an EMBL/GenBank/DDBJ whole genome shotgun (WGS) entry which is preliminary data.</text>
</comment>
<evidence type="ECO:0000256" key="4">
    <source>
        <dbReference type="SAM" id="MobiDB-lite"/>
    </source>
</evidence>
<accession>A0ABU9Y8C0</accession>
<dbReference type="InterPro" id="IPR050309">
    <property type="entry name" value="Type-B_Carboxylest/Lipase"/>
</dbReference>
<dbReference type="InterPro" id="IPR019826">
    <property type="entry name" value="Carboxylesterase_B_AS"/>
</dbReference>
<reference evidence="6 7" key="1">
    <citation type="submission" date="2024-05" db="EMBL/GenBank/DDBJ databases">
        <authorList>
            <person name="Liu Q."/>
            <person name="Xin Y.-H."/>
        </authorList>
    </citation>
    <scope>NUCLEOTIDE SEQUENCE [LARGE SCALE GENOMIC DNA]</scope>
    <source>
        <strain evidence="6 7">CGMCC 1.10181</strain>
    </source>
</reference>
<gene>
    <name evidence="6" type="ORF">ABC974_20620</name>
</gene>
<keyword evidence="7" id="KW-1185">Reference proteome</keyword>
<evidence type="ECO:0000313" key="6">
    <source>
        <dbReference type="EMBL" id="MEN2792045.1"/>
    </source>
</evidence>
<dbReference type="EMBL" id="JBDIME010000023">
    <property type="protein sequence ID" value="MEN2792045.1"/>
    <property type="molecule type" value="Genomic_DNA"/>
</dbReference>
<dbReference type="SUPFAM" id="SSF53474">
    <property type="entry name" value="alpha/beta-Hydrolases"/>
    <property type="match status" value="1"/>
</dbReference>
<dbReference type="Proteomes" id="UP001419910">
    <property type="component" value="Unassembled WGS sequence"/>
</dbReference>
<protein>
    <recommendedName>
        <fullName evidence="3">Carboxylic ester hydrolase</fullName>
        <ecNumber evidence="3">3.1.1.-</ecNumber>
    </recommendedName>
</protein>
<dbReference type="Pfam" id="PF00135">
    <property type="entry name" value="COesterase"/>
    <property type="match status" value="1"/>
</dbReference>
<dbReference type="PROSITE" id="PS00122">
    <property type="entry name" value="CARBOXYLESTERASE_B_1"/>
    <property type="match status" value="1"/>
</dbReference>
<feature type="region of interest" description="Disordered" evidence="4">
    <location>
        <begin position="103"/>
        <end position="135"/>
    </location>
</feature>
<dbReference type="EC" id="3.1.1.-" evidence="3"/>
<evidence type="ECO:0000256" key="1">
    <source>
        <dbReference type="ARBA" id="ARBA00005964"/>
    </source>
</evidence>
<dbReference type="InterPro" id="IPR006311">
    <property type="entry name" value="TAT_signal"/>
</dbReference>